<dbReference type="Proteomes" id="UP001590951">
    <property type="component" value="Unassembled WGS sequence"/>
</dbReference>
<feature type="compositionally biased region" description="Low complexity" evidence="1">
    <location>
        <begin position="316"/>
        <end position="327"/>
    </location>
</feature>
<name>A0ABR4BIL8_9LECA</name>
<organism evidence="3 4">
    <name type="scientific">Lepraria finkii</name>
    <dbReference type="NCBI Taxonomy" id="1340010"/>
    <lineage>
        <taxon>Eukaryota</taxon>
        <taxon>Fungi</taxon>
        <taxon>Dikarya</taxon>
        <taxon>Ascomycota</taxon>
        <taxon>Pezizomycotina</taxon>
        <taxon>Lecanoromycetes</taxon>
        <taxon>OSLEUM clade</taxon>
        <taxon>Lecanoromycetidae</taxon>
        <taxon>Lecanorales</taxon>
        <taxon>Lecanorineae</taxon>
        <taxon>Stereocaulaceae</taxon>
        <taxon>Lepraria</taxon>
    </lineage>
</organism>
<keyword evidence="2" id="KW-1133">Transmembrane helix</keyword>
<keyword evidence="2" id="KW-0812">Transmembrane</keyword>
<feature type="region of interest" description="Disordered" evidence="1">
    <location>
        <begin position="248"/>
        <end position="270"/>
    </location>
</feature>
<feature type="compositionally biased region" description="Polar residues" evidence="1">
    <location>
        <begin position="41"/>
        <end position="56"/>
    </location>
</feature>
<feature type="region of interest" description="Disordered" evidence="1">
    <location>
        <begin position="1"/>
        <end position="75"/>
    </location>
</feature>
<feature type="region of interest" description="Disordered" evidence="1">
    <location>
        <begin position="467"/>
        <end position="493"/>
    </location>
</feature>
<keyword evidence="4" id="KW-1185">Reference proteome</keyword>
<feature type="compositionally biased region" description="Low complexity" evidence="1">
    <location>
        <begin position="57"/>
        <end position="70"/>
    </location>
</feature>
<feature type="transmembrane region" description="Helical" evidence="2">
    <location>
        <begin position="194"/>
        <end position="223"/>
    </location>
</feature>
<evidence type="ECO:0000256" key="2">
    <source>
        <dbReference type="SAM" id="Phobius"/>
    </source>
</evidence>
<feature type="compositionally biased region" description="Pro residues" evidence="1">
    <location>
        <begin position="471"/>
        <end position="485"/>
    </location>
</feature>
<reference evidence="3 4" key="1">
    <citation type="submission" date="2024-09" db="EMBL/GenBank/DDBJ databases">
        <title>Rethinking Asexuality: The Enigmatic Case of Functional Sexual Genes in Lepraria (Stereocaulaceae).</title>
        <authorList>
            <person name="Doellman M."/>
            <person name="Sun Y."/>
            <person name="Barcenas-Pena A."/>
            <person name="Lumbsch H.T."/>
            <person name="Grewe F."/>
        </authorList>
    </citation>
    <scope>NUCLEOTIDE SEQUENCE [LARGE SCALE GENOMIC DNA]</scope>
    <source>
        <strain evidence="3 4">Grewe 0041</strain>
    </source>
</reference>
<feature type="region of interest" description="Disordered" evidence="1">
    <location>
        <begin position="510"/>
        <end position="530"/>
    </location>
</feature>
<sequence>MPMPGYVFKDGGPIPDSDLKDPQHQQNHTPGAVPIMETKESATSTQSNSVASTMVTPTSSASGSNPPSESHALAASADHGHIGAVQKDHEEGEVRDMGWNDHPKDVPTPLVGGLPNEELWTLVRRFNKQMYHVKATNEPMLGGLDLNIVDEDEFSPDKLRSNIERLYMTVIIGVMGFGKHIARLRSWREPRRTACFCAAYFIAWVFNLIVPLVVTTIIVLIAYPPARPILFPPAPLALVSSKTGGVQTPQAGVLGSHDSATGAPEKHKGEAVEQEAHNFVSGIGSIALSSAAGKHEQADPDSDPLNESVPDPTNMASDAAAAKQSAQGGIPNAKHDKTKQPMEQAMWLKMRPIMHVVGDIADGWERFANALSPTPPFPQEAPRLKLAGTLVPVLAVGLLTTSAIFMKATYAGIGFGFFGDPLIWRGLDFLNKKIPNWQKYLELRNSILKGIPTNAQLTVTLLRIGEANKAPLPPPPRSDQPPPSKPASLNGDDLTLDASHEEIHEAIHKDPAEKAAEEHAEKAEKPKHKHGEHILGFFKGTTKTGVETKFGIDKARAKVGSQHAKDHLGVLPKNNNPEFSGPVDFKGRYKGSKGWIYISTNVDVPTVSFSNKSSDSTGVEPGNVSAKFSIPIQEIRELKKVGGLGWKAKIVVGWATGKTVADGLEIVDKHGNTYKVTAVRLREELFNRLVAMGGQKWESW</sequence>
<dbReference type="Pfam" id="PF11696">
    <property type="entry name" value="DUF3292"/>
    <property type="match status" value="1"/>
</dbReference>
<evidence type="ECO:0000313" key="4">
    <source>
        <dbReference type="Proteomes" id="UP001590951"/>
    </source>
</evidence>
<dbReference type="EMBL" id="JBHFEH010000004">
    <property type="protein sequence ID" value="KAL2057510.1"/>
    <property type="molecule type" value="Genomic_DNA"/>
</dbReference>
<feature type="region of interest" description="Disordered" evidence="1">
    <location>
        <begin position="290"/>
        <end position="338"/>
    </location>
</feature>
<proteinExistence type="predicted"/>
<dbReference type="PANTHER" id="PTHR38694">
    <property type="entry name" value="CONSERVED EXPRESSED PROTEIN"/>
    <property type="match status" value="1"/>
</dbReference>
<dbReference type="InterPro" id="IPR021709">
    <property type="entry name" value="DUF3292"/>
</dbReference>
<accession>A0ABR4BIL8</accession>
<evidence type="ECO:0000256" key="1">
    <source>
        <dbReference type="SAM" id="MobiDB-lite"/>
    </source>
</evidence>
<comment type="caution">
    <text evidence="3">The sequence shown here is derived from an EMBL/GenBank/DDBJ whole genome shotgun (WGS) entry which is preliminary data.</text>
</comment>
<keyword evidence="2" id="KW-0472">Membrane</keyword>
<evidence type="ECO:0000313" key="3">
    <source>
        <dbReference type="EMBL" id="KAL2057510.1"/>
    </source>
</evidence>
<dbReference type="PANTHER" id="PTHR38694:SF1">
    <property type="entry name" value="PEROXIN DOMAIN-CONTAINING PROTEIN"/>
    <property type="match status" value="1"/>
</dbReference>
<feature type="compositionally biased region" description="Basic and acidic residues" evidence="1">
    <location>
        <begin position="510"/>
        <end position="524"/>
    </location>
</feature>
<protein>
    <submittedName>
        <fullName evidence="3">Uncharacterized protein</fullName>
    </submittedName>
</protein>
<gene>
    <name evidence="3" type="ORF">ABVK25_001894</name>
</gene>